<evidence type="ECO:0000313" key="11">
    <source>
        <dbReference type="Proteomes" id="UP001150266"/>
    </source>
</evidence>
<protein>
    <recommendedName>
        <fullName evidence="4">non-reducing end alpha-L-arabinofuranosidase</fullName>
        <ecNumber evidence="4">3.2.1.55</ecNumber>
    </recommendedName>
</protein>
<dbReference type="InterPro" id="IPR055235">
    <property type="entry name" value="ASD1_cat"/>
</dbReference>
<dbReference type="InterPro" id="IPR017853">
    <property type="entry name" value="GH"/>
</dbReference>
<evidence type="ECO:0000256" key="5">
    <source>
        <dbReference type="ARBA" id="ARBA00022729"/>
    </source>
</evidence>
<keyword evidence="11" id="KW-1185">Reference proteome</keyword>
<evidence type="ECO:0000256" key="4">
    <source>
        <dbReference type="ARBA" id="ARBA00012670"/>
    </source>
</evidence>
<dbReference type="EMBL" id="JAOTPV010000018">
    <property type="protein sequence ID" value="KAJ4473025.1"/>
    <property type="molecule type" value="Genomic_DNA"/>
</dbReference>
<evidence type="ECO:0000256" key="6">
    <source>
        <dbReference type="ARBA" id="ARBA00022801"/>
    </source>
</evidence>
<evidence type="ECO:0000313" key="10">
    <source>
        <dbReference type="EMBL" id="KAJ4473025.1"/>
    </source>
</evidence>
<comment type="similarity">
    <text evidence="3">Belongs to the glycosyl hydrolase 51 family.</text>
</comment>
<dbReference type="SUPFAM" id="SSF49785">
    <property type="entry name" value="Galactose-binding domain-like"/>
    <property type="match status" value="1"/>
</dbReference>
<dbReference type="OrthoDB" id="406864at2759"/>
<feature type="chain" id="PRO_5040966745" description="non-reducing end alpha-L-arabinofuranosidase" evidence="8">
    <location>
        <begin position="20"/>
        <end position="647"/>
    </location>
</feature>
<dbReference type="InterPro" id="IPR010720">
    <property type="entry name" value="Alpha-L-AF_C"/>
</dbReference>
<keyword evidence="6 10" id="KW-0378">Hydrolase</keyword>
<reference evidence="10" key="1">
    <citation type="submission" date="2022-08" db="EMBL/GenBank/DDBJ databases">
        <title>A Global Phylogenomic Analysis of the Shiitake Genus Lentinula.</title>
        <authorList>
            <consortium name="DOE Joint Genome Institute"/>
            <person name="Sierra-Patev S."/>
            <person name="Min B."/>
            <person name="Naranjo-Ortiz M."/>
            <person name="Looney B."/>
            <person name="Konkel Z."/>
            <person name="Slot J.C."/>
            <person name="Sakamoto Y."/>
            <person name="Steenwyk J.L."/>
            <person name="Rokas A."/>
            <person name="Carro J."/>
            <person name="Camarero S."/>
            <person name="Ferreira P."/>
            <person name="Molpeceres G."/>
            <person name="Ruiz-Duenas F.J."/>
            <person name="Serrano A."/>
            <person name="Henrissat B."/>
            <person name="Drula E."/>
            <person name="Hughes K.W."/>
            <person name="Mata J.L."/>
            <person name="Ishikawa N.K."/>
            <person name="Vargas-Isla R."/>
            <person name="Ushijima S."/>
            <person name="Smith C.A."/>
            <person name="Ahrendt S."/>
            <person name="Andreopoulos W."/>
            <person name="He G."/>
            <person name="Labutti K."/>
            <person name="Lipzen A."/>
            <person name="Ng V."/>
            <person name="Riley R."/>
            <person name="Sandor L."/>
            <person name="Barry K."/>
            <person name="Martinez A.T."/>
            <person name="Xiao Y."/>
            <person name="Gibbons J.G."/>
            <person name="Terashima K."/>
            <person name="Grigoriev I.V."/>
            <person name="Hibbett D.S."/>
        </authorList>
    </citation>
    <scope>NUCLEOTIDE SEQUENCE</scope>
    <source>
        <strain evidence="10">JLM2183</strain>
    </source>
</reference>
<evidence type="ECO:0000256" key="7">
    <source>
        <dbReference type="ARBA" id="ARBA00023180"/>
    </source>
</evidence>
<gene>
    <name evidence="10" type="ORF">J3R30DRAFT_3736403</name>
</gene>
<dbReference type="GO" id="GO:0046373">
    <property type="term" value="P:L-arabinose metabolic process"/>
    <property type="evidence" value="ECO:0007669"/>
    <property type="project" value="InterPro"/>
</dbReference>
<dbReference type="Pfam" id="PF06964">
    <property type="entry name" value="Alpha-L-AF_C"/>
    <property type="match status" value="1"/>
</dbReference>
<dbReference type="SMART" id="SM00813">
    <property type="entry name" value="Alpha-L-AF_C"/>
    <property type="match status" value="1"/>
</dbReference>
<dbReference type="SUPFAM" id="SSF51445">
    <property type="entry name" value="(Trans)glycosidases"/>
    <property type="match status" value="1"/>
</dbReference>
<keyword evidence="5 8" id="KW-0732">Signal</keyword>
<evidence type="ECO:0000256" key="8">
    <source>
        <dbReference type="SAM" id="SignalP"/>
    </source>
</evidence>
<proteinExistence type="inferred from homology"/>
<dbReference type="GO" id="GO:0046556">
    <property type="term" value="F:alpha-L-arabinofuranosidase activity"/>
    <property type="evidence" value="ECO:0007669"/>
    <property type="project" value="UniProtKB-EC"/>
</dbReference>
<accession>A0A9W9A3G1</accession>
<dbReference type="Gene3D" id="2.60.120.260">
    <property type="entry name" value="Galactose-binding domain-like"/>
    <property type="match status" value="1"/>
</dbReference>
<dbReference type="InterPro" id="IPR051563">
    <property type="entry name" value="Glycosyl_Hydrolase_51"/>
</dbReference>
<dbReference type="Pfam" id="PF22848">
    <property type="entry name" value="ASD1_dom"/>
    <property type="match status" value="1"/>
</dbReference>
<dbReference type="InterPro" id="IPR008979">
    <property type="entry name" value="Galactose-bd-like_sf"/>
</dbReference>
<evidence type="ECO:0000259" key="9">
    <source>
        <dbReference type="SMART" id="SM00813"/>
    </source>
</evidence>
<organism evidence="10 11">
    <name type="scientific">Lentinula aciculospora</name>
    <dbReference type="NCBI Taxonomy" id="153920"/>
    <lineage>
        <taxon>Eukaryota</taxon>
        <taxon>Fungi</taxon>
        <taxon>Dikarya</taxon>
        <taxon>Basidiomycota</taxon>
        <taxon>Agaricomycotina</taxon>
        <taxon>Agaricomycetes</taxon>
        <taxon>Agaricomycetidae</taxon>
        <taxon>Agaricales</taxon>
        <taxon>Marasmiineae</taxon>
        <taxon>Omphalotaceae</taxon>
        <taxon>Lentinula</taxon>
    </lineage>
</organism>
<dbReference type="EC" id="3.2.1.55" evidence="4"/>
<name>A0A9W9A3G1_9AGAR</name>
<dbReference type="Proteomes" id="UP001150266">
    <property type="component" value="Unassembled WGS sequence"/>
</dbReference>
<dbReference type="PANTHER" id="PTHR31776:SF0">
    <property type="entry name" value="ALPHA-L-ARABINOFURANOSIDASE 1"/>
    <property type="match status" value="1"/>
</dbReference>
<dbReference type="PANTHER" id="PTHR31776">
    <property type="entry name" value="ALPHA-L-ARABINOFURANOSIDASE 1"/>
    <property type="match status" value="1"/>
</dbReference>
<feature type="domain" description="Alpha-L-arabinofuranosidase C-terminal" evidence="9">
    <location>
        <begin position="458"/>
        <end position="639"/>
    </location>
</feature>
<feature type="signal peptide" evidence="8">
    <location>
        <begin position="1"/>
        <end position="19"/>
    </location>
</feature>
<dbReference type="AlphaFoldDB" id="A0A9W9A3G1"/>
<evidence type="ECO:0000256" key="3">
    <source>
        <dbReference type="ARBA" id="ARBA00007186"/>
    </source>
</evidence>
<evidence type="ECO:0000256" key="1">
    <source>
        <dbReference type="ARBA" id="ARBA00001462"/>
    </source>
</evidence>
<keyword evidence="7" id="KW-0325">Glycoprotein</keyword>
<comment type="caution">
    <text evidence="10">The sequence shown here is derived from an EMBL/GenBank/DDBJ whole genome shotgun (WGS) entry which is preliminary data.</text>
</comment>
<dbReference type="Gene3D" id="3.20.20.80">
    <property type="entry name" value="Glycosidases"/>
    <property type="match status" value="1"/>
</dbReference>
<sequence>MVLRRTIAFVLTTAVAVYAATFDVTFSTAGHNVPSTLYGLMYEDINSGDGGLYAELIQNRAFQQVTPGTSTALTAWAALGSGKISVVKSSSPVSPALPNALSFAVPSGTTSTVGFTNSGFFGIPVTAGWTYTGSFYYRTPSPPATKVSGSFTADLRSTGGTVFTSTTVPFTTSATWQQATFTFTASSTQTSVQNLFALSVGGSTVSGLTMEFTLISLFPPTFNGRTNGFRMDLSETLLDMKPAFFRFPGGNNLEGETAADRWAWENTVGDLVDRPGRVGDWGYINTDGLGLYEYLQWIEDMDMEPIMAVYAGYSLNGASVASSDMQTYVTEAINQASPIEFLINFVIGDASTNAQAAIRASMGHPDPFTLNYIEIGNEDFFSPTTYADYRWADLYNALHAEFPQLHYIATSATSGNVPSLSPAPTYWDLHIYSNPNFFINGAFNFDILSRNGLQFFQGEYATTTQNNGAALQYPFIDGSIAEAAYMAGFDRNSDIVFAASYAPLLNHVSSTQWTPDLITFSPNTVIRSTSYYVQQLFSLYKGDFYLTSTTNTASTPVQWSVTRDTSAGQYFLKVINTATSANTVVFTLPFTPSHTTGTGTILTAASGTQNTPTSPNAAVPSSFSFTAGKTIMYNTPGLSLSVLVVTD</sequence>
<evidence type="ECO:0000256" key="2">
    <source>
        <dbReference type="ARBA" id="ARBA00004834"/>
    </source>
</evidence>
<comment type="pathway">
    <text evidence="2">Glycan metabolism; L-arabinan degradation.</text>
</comment>
<comment type="catalytic activity">
    <reaction evidence="1">
        <text>Hydrolysis of terminal non-reducing alpha-L-arabinofuranoside residues in alpha-L-arabinosides.</text>
        <dbReference type="EC" id="3.2.1.55"/>
    </reaction>
</comment>